<reference evidence="1 2" key="1">
    <citation type="submission" date="2020-08" db="EMBL/GenBank/DDBJ databases">
        <title>Genomic Encyclopedia of Type Strains, Phase IV (KMG-IV): sequencing the most valuable type-strain genomes for metagenomic binning, comparative biology and taxonomic classification.</title>
        <authorList>
            <person name="Goeker M."/>
        </authorList>
    </citation>
    <scope>NUCLEOTIDE SEQUENCE [LARGE SCALE GENOMIC DNA]</scope>
    <source>
        <strain evidence="1 2">DSM 19612</strain>
    </source>
</reference>
<dbReference type="EMBL" id="JACHGH010000008">
    <property type="protein sequence ID" value="MBB6454253.1"/>
    <property type="molecule type" value="Genomic_DNA"/>
</dbReference>
<accession>A0A841Q7D7</accession>
<dbReference type="RefSeq" id="WP_174494682.1">
    <property type="nucleotide sequence ID" value="NZ_CADDWK010000001.1"/>
</dbReference>
<name>A0A841Q7D7_9BACI</name>
<proteinExistence type="predicted"/>
<gene>
    <name evidence="1" type="ORF">HNQ94_002728</name>
</gene>
<evidence type="ECO:0000313" key="1">
    <source>
        <dbReference type="EMBL" id="MBB6454253.1"/>
    </source>
</evidence>
<dbReference type="InterPro" id="IPR025622">
    <property type="entry name" value="YqzE"/>
</dbReference>
<evidence type="ECO:0000313" key="2">
    <source>
        <dbReference type="Proteomes" id="UP000581688"/>
    </source>
</evidence>
<organism evidence="1 2">
    <name type="scientific">Salirhabdus euzebyi</name>
    <dbReference type="NCBI Taxonomy" id="394506"/>
    <lineage>
        <taxon>Bacteria</taxon>
        <taxon>Bacillati</taxon>
        <taxon>Bacillota</taxon>
        <taxon>Bacilli</taxon>
        <taxon>Bacillales</taxon>
        <taxon>Bacillaceae</taxon>
        <taxon>Salirhabdus</taxon>
    </lineage>
</organism>
<sequence length="63" mass="7709">MAGNDFVKYMTQELVKYAHLPKDEKIKRRHERKMKREELDRTTKYFGMLPAAIKMWRSGKRKH</sequence>
<dbReference type="Pfam" id="PF14038">
    <property type="entry name" value="YqzE"/>
    <property type="match status" value="1"/>
</dbReference>
<keyword evidence="2" id="KW-1185">Reference proteome</keyword>
<comment type="caution">
    <text evidence="1">The sequence shown here is derived from an EMBL/GenBank/DDBJ whole genome shotgun (WGS) entry which is preliminary data.</text>
</comment>
<protein>
    <submittedName>
        <fullName evidence="1">Uncharacterized protein (DUF2384 family)</fullName>
    </submittedName>
</protein>
<dbReference type="AlphaFoldDB" id="A0A841Q7D7"/>
<dbReference type="Proteomes" id="UP000581688">
    <property type="component" value="Unassembled WGS sequence"/>
</dbReference>